<evidence type="ECO:0000313" key="3">
    <source>
        <dbReference type="Proteomes" id="UP001283341"/>
    </source>
</evidence>
<feature type="compositionally biased region" description="Polar residues" evidence="1">
    <location>
        <begin position="50"/>
        <end position="63"/>
    </location>
</feature>
<feature type="compositionally biased region" description="Polar residues" evidence="1">
    <location>
        <begin position="255"/>
        <end position="267"/>
    </location>
</feature>
<reference evidence="2" key="2">
    <citation type="submission" date="2023-06" db="EMBL/GenBank/DDBJ databases">
        <authorList>
            <consortium name="Lawrence Berkeley National Laboratory"/>
            <person name="Haridas S."/>
            <person name="Hensen N."/>
            <person name="Bonometti L."/>
            <person name="Westerberg I."/>
            <person name="Brannstrom I.O."/>
            <person name="Guillou S."/>
            <person name="Cros-Aarteil S."/>
            <person name="Calhoun S."/>
            <person name="Kuo A."/>
            <person name="Mondo S."/>
            <person name="Pangilinan J."/>
            <person name="Riley R."/>
            <person name="Labutti K."/>
            <person name="Andreopoulos B."/>
            <person name="Lipzen A."/>
            <person name="Chen C."/>
            <person name="Yanf M."/>
            <person name="Daum C."/>
            <person name="Ng V."/>
            <person name="Clum A."/>
            <person name="Steindorff A."/>
            <person name="Ohm R."/>
            <person name="Martin F."/>
            <person name="Silar P."/>
            <person name="Natvig D."/>
            <person name="Lalanne C."/>
            <person name="Gautier V."/>
            <person name="Ament-Velasquez S.L."/>
            <person name="Kruys A."/>
            <person name="Hutchinson M.I."/>
            <person name="Powell A.J."/>
            <person name="Barry K."/>
            <person name="Miller A.N."/>
            <person name="Grigoriev I.V."/>
            <person name="Debuchy R."/>
            <person name="Gladieux P."/>
            <person name="Thoren M.H."/>
            <person name="Johannesson H."/>
        </authorList>
    </citation>
    <scope>NUCLEOTIDE SEQUENCE</scope>
    <source>
        <strain evidence="2">CBS 118394</strain>
    </source>
</reference>
<protein>
    <recommendedName>
        <fullName evidence="4">AT hook domain-containing protein</fullName>
    </recommendedName>
</protein>
<dbReference type="PRINTS" id="PR00929">
    <property type="entry name" value="ATHOOK"/>
</dbReference>
<feature type="compositionally biased region" description="Polar residues" evidence="1">
    <location>
        <begin position="363"/>
        <end position="375"/>
    </location>
</feature>
<dbReference type="AlphaFoldDB" id="A0AAE0I097"/>
<evidence type="ECO:0008006" key="4">
    <source>
        <dbReference type="Google" id="ProtNLM"/>
    </source>
</evidence>
<dbReference type="EMBL" id="JAUEDM010000006">
    <property type="protein sequence ID" value="KAK3315216.1"/>
    <property type="molecule type" value="Genomic_DNA"/>
</dbReference>
<comment type="caution">
    <text evidence="2">The sequence shown here is derived from an EMBL/GenBank/DDBJ whole genome shotgun (WGS) entry which is preliminary data.</text>
</comment>
<feature type="compositionally biased region" description="Acidic residues" evidence="1">
    <location>
        <begin position="9"/>
        <end position="19"/>
    </location>
</feature>
<organism evidence="2 3">
    <name type="scientific">Apodospora peruviana</name>
    <dbReference type="NCBI Taxonomy" id="516989"/>
    <lineage>
        <taxon>Eukaryota</taxon>
        <taxon>Fungi</taxon>
        <taxon>Dikarya</taxon>
        <taxon>Ascomycota</taxon>
        <taxon>Pezizomycotina</taxon>
        <taxon>Sordariomycetes</taxon>
        <taxon>Sordariomycetidae</taxon>
        <taxon>Sordariales</taxon>
        <taxon>Lasiosphaeriaceae</taxon>
        <taxon>Apodospora</taxon>
    </lineage>
</organism>
<name>A0AAE0I097_9PEZI</name>
<accession>A0AAE0I097</accession>
<proteinExistence type="predicted"/>
<keyword evidence="3" id="KW-1185">Reference proteome</keyword>
<feature type="compositionally biased region" description="Polar residues" evidence="1">
    <location>
        <begin position="447"/>
        <end position="460"/>
    </location>
</feature>
<feature type="compositionally biased region" description="Acidic residues" evidence="1">
    <location>
        <begin position="553"/>
        <end position="565"/>
    </location>
</feature>
<feature type="compositionally biased region" description="Basic residues" evidence="1">
    <location>
        <begin position="606"/>
        <end position="616"/>
    </location>
</feature>
<feature type="compositionally biased region" description="Low complexity" evidence="1">
    <location>
        <begin position="380"/>
        <end position="392"/>
    </location>
</feature>
<feature type="region of interest" description="Disordered" evidence="1">
    <location>
        <begin position="1"/>
        <end position="292"/>
    </location>
</feature>
<feature type="compositionally biased region" description="Polar residues" evidence="1">
    <location>
        <begin position="170"/>
        <end position="188"/>
    </location>
</feature>
<gene>
    <name evidence="2" type="ORF">B0H66DRAFT_606114</name>
</gene>
<feature type="region of interest" description="Disordered" evidence="1">
    <location>
        <begin position="311"/>
        <end position="756"/>
    </location>
</feature>
<dbReference type="InterPro" id="IPR017956">
    <property type="entry name" value="AT_hook_DNA-bd_motif"/>
</dbReference>
<feature type="compositionally biased region" description="Basic residues" evidence="1">
    <location>
        <begin position="497"/>
        <end position="506"/>
    </location>
</feature>
<feature type="compositionally biased region" description="Basic and acidic residues" evidence="1">
    <location>
        <begin position="624"/>
        <end position="641"/>
    </location>
</feature>
<evidence type="ECO:0000313" key="2">
    <source>
        <dbReference type="EMBL" id="KAK3315216.1"/>
    </source>
</evidence>
<dbReference type="GO" id="GO:0003677">
    <property type="term" value="F:DNA binding"/>
    <property type="evidence" value="ECO:0007669"/>
    <property type="project" value="InterPro"/>
</dbReference>
<feature type="compositionally biased region" description="Polar residues" evidence="1">
    <location>
        <begin position="113"/>
        <end position="122"/>
    </location>
</feature>
<dbReference type="Proteomes" id="UP001283341">
    <property type="component" value="Unassembled WGS sequence"/>
</dbReference>
<feature type="compositionally biased region" description="Low complexity" evidence="1">
    <location>
        <begin position="685"/>
        <end position="697"/>
    </location>
</feature>
<feature type="compositionally biased region" description="Polar residues" evidence="1">
    <location>
        <begin position="739"/>
        <end position="750"/>
    </location>
</feature>
<feature type="compositionally biased region" description="Basic and acidic residues" evidence="1">
    <location>
        <begin position="721"/>
        <end position="734"/>
    </location>
</feature>
<sequence>MAPIREILDSDDDGDDLESIDVTLDQATEPEPVPQVPQGVQVNHDGDAPQHSTGHHSTGSTDPSFFRRVYEGQETVGGADDPAVLPTDAAVASLSSGTITSPGRRVKDKPETKGQSSLSSITDPVPGTRKAKKPKQTSLKDVDDLTQITTPRKGGTGGQTDPWAVPSSPPSTLSRIVGSATRSQTRAMKSNGKRQRAGQQSSPQDDARPDAPQMSPGGAAPDIYDFPGTASMSPIRPAKRPKRAAQSSSARQSQDPTSAFAQQTEESNNSEKRSSQRGRGTTSSIADGSSDMPATLTSLYIAPSALTASQKQEYAMVPPSSDAAGQPALNAYKSSGATTIPYPTPSRFAASSGREGLLDSAREPTSSVPQYQPSSPDILAGASARSTRSRAAQIPSSSQAESPVVSRTTRRSTKQTQDGRYSDPQGHYGNPIVLDSTQQVYEAPRGESQSTLPNTQQQHTVGDEGVSIGVDPVKDMQPSGGDSVDTTTLALQEINPPKRKRGRKRKEPVNEEEPVFRDDLDLPQKLQEIPTPAASKRGRKRKETVFEEASVLNDEDDNNFNEIVEEVPNPPLLKRGRPKRKEAPVLEDTTVEDEEDALQNYLGPVTKKRGRGRPRKSGVAAKVKTVEDNESVNHDAKHIVDSEDDGDDVVIPPKSGNKNDKGAAAFRGRKKKKKVLADNDDDFDPAAADKQQQPLADTSHNSQKSAGSLAAPDEASGLPDSETKENEQQPKQEAAKSAAASTPKFSSTTPGVIMTPAGKVGYRVGLSKRSRIAPLLKSLKK</sequence>
<feature type="compositionally biased region" description="Low complexity" evidence="1">
    <location>
        <begin position="244"/>
        <end position="254"/>
    </location>
</feature>
<evidence type="ECO:0000256" key="1">
    <source>
        <dbReference type="SAM" id="MobiDB-lite"/>
    </source>
</evidence>
<reference evidence="2" key="1">
    <citation type="journal article" date="2023" name="Mol. Phylogenet. Evol.">
        <title>Genome-scale phylogeny and comparative genomics of the fungal order Sordariales.</title>
        <authorList>
            <person name="Hensen N."/>
            <person name="Bonometti L."/>
            <person name="Westerberg I."/>
            <person name="Brannstrom I.O."/>
            <person name="Guillou S."/>
            <person name="Cros-Aarteil S."/>
            <person name="Calhoun S."/>
            <person name="Haridas S."/>
            <person name="Kuo A."/>
            <person name="Mondo S."/>
            <person name="Pangilinan J."/>
            <person name="Riley R."/>
            <person name="LaButti K."/>
            <person name="Andreopoulos B."/>
            <person name="Lipzen A."/>
            <person name="Chen C."/>
            <person name="Yan M."/>
            <person name="Daum C."/>
            <person name="Ng V."/>
            <person name="Clum A."/>
            <person name="Steindorff A."/>
            <person name="Ohm R.A."/>
            <person name="Martin F."/>
            <person name="Silar P."/>
            <person name="Natvig D.O."/>
            <person name="Lalanne C."/>
            <person name="Gautier V."/>
            <person name="Ament-Velasquez S.L."/>
            <person name="Kruys A."/>
            <person name="Hutchinson M.I."/>
            <person name="Powell A.J."/>
            <person name="Barry K."/>
            <person name="Miller A.N."/>
            <person name="Grigoriev I.V."/>
            <person name="Debuchy R."/>
            <person name="Gladieux P."/>
            <person name="Hiltunen Thoren M."/>
            <person name="Johannesson H."/>
        </authorList>
    </citation>
    <scope>NUCLEOTIDE SEQUENCE</scope>
    <source>
        <strain evidence="2">CBS 118394</strain>
    </source>
</reference>